<evidence type="ECO:0000313" key="7">
    <source>
        <dbReference type="Proteomes" id="UP000239446"/>
    </source>
</evidence>
<keyword evidence="3" id="KW-0804">Transcription</keyword>
<dbReference type="PANTHER" id="PTHR43436:SF2">
    <property type="entry name" value="ARAC_XYLS FAMILY TRANSCRIPTIONAL REGULATOR"/>
    <property type="match status" value="1"/>
</dbReference>
<dbReference type="SMART" id="SM00342">
    <property type="entry name" value="HTH_ARAC"/>
    <property type="match status" value="1"/>
</dbReference>
<reference evidence="5 8" key="1">
    <citation type="submission" date="2018-02" db="EMBL/GenBank/DDBJ databases">
        <title>Deep subsurface shale carbon reservoir microbial communities from Ohio and West Virginia, USA.</title>
        <authorList>
            <person name="Wrighton K."/>
        </authorList>
    </citation>
    <scope>NUCLEOTIDE SEQUENCE [LARGE SCALE GENOMIC DNA]</scope>
    <source>
        <strain evidence="5 8">UTICA-S1B6</strain>
    </source>
</reference>
<keyword evidence="8" id="KW-1185">Reference proteome</keyword>
<sequence>MPTLAQLLAPLAATEGYNPTPIEGVGVYRSNETTGREPLCYSQGIIIMAQGTKRVFLDNQVYEYNPDNYLVLTLPTPADCEAITPPDGPLLSLVMDLDLSALHELVRIFDECRQTGGANAPSLNAHTLYVAPATRAFNASVVRLAEALNDPLAAKALGPGLKKELLLHALRGPNGASLVDLVRHNTQLSRLEPVLKHVHAHFSEPLDVEQLAALANMSPATFHRNFRQVAAQSPIQYIKRIRLTRARELLSDQGVKVSQAASLVGYESASQFSREFKRFYGQPPQAVTMALQTTA</sequence>
<dbReference type="OrthoDB" id="9770517at2"/>
<dbReference type="Proteomes" id="UP000239446">
    <property type="component" value="Unassembled WGS sequence"/>
</dbReference>
<evidence type="ECO:0000256" key="2">
    <source>
        <dbReference type="ARBA" id="ARBA00023125"/>
    </source>
</evidence>
<dbReference type="RefSeq" id="WP_008172262.1">
    <property type="nucleotide sequence ID" value="NZ_PTIT01000041.1"/>
</dbReference>
<dbReference type="InterPro" id="IPR009057">
    <property type="entry name" value="Homeodomain-like_sf"/>
</dbReference>
<reference evidence="6 7" key="2">
    <citation type="submission" date="2018-02" db="EMBL/GenBank/DDBJ databases">
        <title>Subsurface microbial communities from deep shales in Ohio and West Virginia, USA.</title>
        <authorList>
            <person name="Wrighton K."/>
        </authorList>
    </citation>
    <scope>NUCLEOTIDE SEQUENCE [LARGE SCALE GENOMIC DNA]</scope>
    <source>
        <strain evidence="6 7">UTICA-S1B9</strain>
    </source>
</reference>
<dbReference type="GO" id="GO:0003700">
    <property type="term" value="F:DNA-binding transcription factor activity"/>
    <property type="evidence" value="ECO:0007669"/>
    <property type="project" value="InterPro"/>
</dbReference>
<name>A0A2S6G2P6_9GAMM</name>
<evidence type="ECO:0000313" key="6">
    <source>
        <dbReference type="EMBL" id="PPK51719.1"/>
    </source>
</evidence>
<dbReference type="Gene3D" id="1.10.10.60">
    <property type="entry name" value="Homeodomain-like"/>
    <property type="match status" value="2"/>
</dbReference>
<dbReference type="AlphaFoldDB" id="A0A2S6G2P6"/>
<dbReference type="GO" id="GO:0009893">
    <property type="term" value="P:positive regulation of metabolic process"/>
    <property type="evidence" value="ECO:0007669"/>
    <property type="project" value="UniProtKB-ARBA"/>
</dbReference>
<keyword evidence="2 6" id="KW-0238">DNA-binding</keyword>
<feature type="domain" description="HTH araC/xylS-type" evidence="4">
    <location>
        <begin position="192"/>
        <end position="290"/>
    </location>
</feature>
<organism evidence="6 7">
    <name type="scientific">Marinobacter persicus</name>
    <dbReference type="NCBI Taxonomy" id="930118"/>
    <lineage>
        <taxon>Bacteria</taxon>
        <taxon>Pseudomonadati</taxon>
        <taxon>Pseudomonadota</taxon>
        <taxon>Gammaproteobacteria</taxon>
        <taxon>Pseudomonadales</taxon>
        <taxon>Marinobacteraceae</taxon>
        <taxon>Marinobacter</taxon>
    </lineage>
</organism>
<dbReference type="InterPro" id="IPR018060">
    <property type="entry name" value="HTH_AraC"/>
</dbReference>
<dbReference type="InterPro" id="IPR009594">
    <property type="entry name" value="Tscrpt_reg_HTH_AraC_N"/>
</dbReference>
<dbReference type="PANTHER" id="PTHR43436">
    <property type="entry name" value="ARAC-FAMILY TRANSCRIPTIONAL REGULATOR"/>
    <property type="match status" value="1"/>
</dbReference>
<evidence type="ECO:0000259" key="4">
    <source>
        <dbReference type="PROSITE" id="PS01124"/>
    </source>
</evidence>
<proteinExistence type="predicted"/>
<dbReference type="Pfam" id="PF06719">
    <property type="entry name" value="AraC_N"/>
    <property type="match status" value="1"/>
</dbReference>
<dbReference type="Proteomes" id="UP000239648">
    <property type="component" value="Unassembled WGS sequence"/>
</dbReference>
<dbReference type="PROSITE" id="PS00041">
    <property type="entry name" value="HTH_ARAC_FAMILY_1"/>
    <property type="match status" value="1"/>
</dbReference>
<dbReference type="InterPro" id="IPR018062">
    <property type="entry name" value="HTH_AraC-typ_CS"/>
</dbReference>
<dbReference type="SUPFAM" id="SSF46689">
    <property type="entry name" value="Homeodomain-like"/>
    <property type="match status" value="2"/>
</dbReference>
<dbReference type="EMBL" id="PTIU01000042">
    <property type="protein sequence ID" value="PPK51719.1"/>
    <property type="molecule type" value="Genomic_DNA"/>
</dbReference>
<accession>A0A2S6G2P6</accession>
<comment type="caution">
    <text evidence="6">The sequence shown here is derived from an EMBL/GenBank/DDBJ whole genome shotgun (WGS) entry which is preliminary data.</text>
</comment>
<dbReference type="Pfam" id="PF12833">
    <property type="entry name" value="HTH_18"/>
    <property type="match status" value="1"/>
</dbReference>
<dbReference type="EMBL" id="PTIT01000041">
    <property type="protein sequence ID" value="PPK49942.1"/>
    <property type="molecule type" value="Genomic_DNA"/>
</dbReference>
<evidence type="ECO:0000313" key="8">
    <source>
        <dbReference type="Proteomes" id="UP000239648"/>
    </source>
</evidence>
<keyword evidence="1" id="KW-0805">Transcription regulation</keyword>
<evidence type="ECO:0000313" key="5">
    <source>
        <dbReference type="EMBL" id="PPK49942.1"/>
    </source>
</evidence>
<dbReference type="GO" id="GO:0043565">
    <property type="term" value="F:sequence-specific DNA binding"/>
    <property type="evidence" value="ECO:0007669"/>
    <property type="project" value="InterPro"/>
</dbReference>
<gene>
    <name evidence="6" type="ORF">B0H24_10429</name>
    <name evidence="5" type="ORF">BY455_14111</name>
</gene>
<protein>
    <submittedName>
        <fullName evidence="6">AraC-like DNA-binding protein</fullName>
    </submittedName>
</protein>
<dbReference type="PROSITE" id="PS01124">
    <property type="entry name" value="HTH_ARAC_FAMILY_2"/>
    <property type="match status" value="1"/>
</dbReference>
<evidence type="ECO:0000256" key="1">
    <source>
        <dbReference type="ARBA" id="ARBA00023015"/>
    </source>
</evidence>
<evidence type="ECO:0000256" key="3">
    <source>
        <dbReference type="ARBA" id="ARBA00023163"/>
    </source>
</evidence>